<keyword evidence="2" id="KW-0053">Apoptosis</keyword>
<gene>
    <name evidence="5" type="primary">bcl2L8</name>
</gene>
<organism evidence="5">
    <name type="scientific">Paracentrotus lividus</name>
    <name type="common">Common sea urchin</name>
    <dbReference type="NCBI Taxonomy" id="7656"/>
    <lineage>
        <taxon>Eukaryota</taxon>
        <taxon>Metazoa</taxon>
        <taxon>Echinodermata</taxon>
        <taxon>Eleutherozoa</taxon>
        <taxon>Echinozoa</taxon>
        <taxon>Echinoidea</taxon>
        <taxon>Euechinoidea</taxon>
        <taxon>Echinacea</taxon>
        <taxon>Camarodonta</taxon>
        <taxon>Echinidea</taxon>
        <taxon>Echinidae</taxon>
        <taxon>Paracentrotus</taxon>
    </lineage>
</organism>
<dbReference type="GO" id="GO:0051400">
    <property type="term" value="F:BH domain binding"/>
    <property type="evidence" value="ECO:0007669"/>
    <property type="project" value="TreeGrafter"/>
</dbReference>
<evidence type="ECO:0000259" key="4">
    <source>
        <dbReference type="SMART" id="SM00337"/>
    </source>
</evidence>
<dbReference type="EMBL" id="PP890021">
    <property type="protein sequence ID" value="XBR31989.1"/>
    <property type="molecule type" value="mRNA"/>
</dbReference>
<dbReference type="GO" id="GO:0097192">
    <property type="term" value="P:extrinsic apoptotic signaling pathway in absence of ligand"/>
    <property type="evidence" value="ECO:0007669"/>
    <property type="project" value="TreeGrafter"/>
</dbReference>
<comment type="similarity">
    <text evidence="1">Belongs to the Bcl-2 family.</text>
</comment>
<dbReference type="AlphaFoldDB" id="A0AAU7NIB8"/>
<feature type="region of interest" description="Disordered" evidence="3">
    <location>
        <begin position="1"/>
        <end position="66"/>
    </location>
</feature>
<dbReference type="GO" id="GO:0042981">
    <property type="term" value="P:regulation of apoptotic process"/>
    <property type="evidence" value="ECO:0007669"/>
    <property type="project" value="InterPro"/>
</dbReference>
<dbReference type="InterPro" id="IPR002475">
    <property type="entry name" value="Bcl2-like"/>
</dbReference>
<sequence>MEEKQSPQPTMRNGNGQAPPSSLPSGASNLVANGYQQPEMSPTSKEFRESSSFATRRKSSQMLSPLRLKQTPVGVDVIDGQEDRIEVEEEGVSLFINVFLEEELDRNGIPETVVIEEAVTSATIESKQKEPVVNVSAFQFNPQVQAAKNMSNNGSITPSLLKYKNPKWAKNGRDLRQLADQFAKSRARDGVKEKARETVEDNEITAAMFWDLLSELFFQGNITRERIVVLFFFCSDVAIFALQKNSIEYFHRFMVWALQYIRNHVCRWVANNGGWDQVLYHLSADKLVFLGKVAIAAAVAYGVYKLGKVTYASITKR</sequence>
<dbReference type="PANTHER" id="PTHR11256:SF21">
    <property type="entry name" value="BCL-2 BCL-2 HOMOLOGY REGION 1-3 DOMAIN-CONTAINING PROTEIN"/>
    <property type="match status" value="1"/>
</dbReference>
<reference evidence="5" key="1">
    <citation type="submission" date="2024-06" db="EMBL/GenBank/DDBJ databases">
        <authorList>
            <person name="Popgeorgiev N."/>
            <person name="Cormier P."/>
            <person name="Morales J."/>
        </authorList>
    </citation>
    <scope>NUCLEOTIDE SEQUENCE</scope>
    <source>
        <tissue evidence="5">Eggs</tissue>
    </source>
</reference>
<feature type="domain" description="Bcl-2 Bcl-2 homology region 1-3" evidence="4">
    <location>
        <begin position="175"/>
        <end position="275"/>
    </location>
</feature>
<dbReference type="GO" id="GO:0005741">
    <property type="term" value="C:mitochondrial outer membrane"/>
    <property type="evidence" value="ECO:0007669"/>
    <property type="project" value="TreeGrafter"/>
</dbReference>
<dbReference type="PROSITE" id="PS50062">
    <property type="entry name" value="BCL2_FAMILY"/>
    <property type="match status" value="1"/>
</dbReference>
<dbReference type="InterPro" id="IPR036834">
    <property type="entry name" value="Bcl-2-like_sf"/>
</dbReference>
<dbReference type="SUPFAM" id="SSF56854">
    <property type="entry name" value="Bcl-2 inhibitors of programmed cell death"/>
    <property type="match status" value="1"/>
</dbReference>
<dbReference type="Pfam" id="PF00452">
    <property type="entry name" value="Bcl-2"/>
    <property type="match status" value="1"/>
</dbReference>
<evidence type="ECO:0000256" key="2">
    <source>
        <dbReference type="ARBA" id="ARBA00022703"/>
    </source>
</evidence>
<dbReference type="InterPro" id="IPR026298">
    <property type="entry name" value="Bcl-2_fam"/>
</dbReference>
<evidence type="ECO:0000256" key="1">
    <source>
        <dbReference type="ARBA" id="ARBA00009458"/>
    </source>
</evidence>
<evidence type="ECO:0000313" key="5">
    <source>
        <dbReference type="EMBL" id="XBR31989.1"/>
    </source>
</evidence>
<dbReference type="PANTHER" id="PTHR11256">
    <property type="entry name" value="BCL-2 RELATED"/>
    <property type="match status" value="1"/>
</dbReference>
<protein>
    <submittedName>
        <fullName evidence="5">BCL2L8</fullName>
    </submittedName>
</protein>
<dbReference type="GO" id="GO:0008630">
    <property type="term" value="P:intrinsic apoptotic signaling pathway in response to DNA damage"/>
    <property type="evidence" value="ECO:0007669"/>
    <property type="project" value="TreeGrafter"/>
</dbReference>
<feature type="compositionally biased region" description="Polar residues" evidence="3">
    <location>
        <begin position="1"/>
        <end position="54"/>
    </location>
</feature>
<dbReference type="InterPro" id="IPR046371">
    <property type="entry name" value="Bcl-2_BH1-3"/>
</dbReference>
<dbReference type="GO" id="GO:0001836">
    <property type="term" value="P:release of cytochrome c from mitochondria"/>
    <property type="evidence" value="ECO:0007669"/>
    <property type="project" value="TreeGrafter"/>
</dbReference>
<dbReference type="Gene3D" id="1.10.437.10">
    <property type="entry name" value="Blc2-like"/>
    <property type="match status" value="1"/>
</dbReference>
<evidence type="ECO:0000256" key="3">
    <source>
        <dbReference type="SAM" id="MobiDB-lite"/>
    </source>
</evidence>
<proteinExistence type="evidence at transcript level"/>
<dbReference type="SMART" id="SM00337">
    <property type="entry name" value="BCL"/>
    <property type="match status" value="1"/>
</dbReference>
<name>A0AAU7NIB8_PARLI</name>
<accession>A0AAU7NIB8</accession>